<dbReference type="AlphaFoldDB" id="A0A4V3FU22"/>
<dbReference type="OrthoDB" id="3297985at2"/>
<feature type="transmembrane region" description="Helical" evidence="1">
    <location>
        <begin position="136"/>
        <end position="157"/>
    </location>
</feature>
<feature type="transmembrane region" description="Helical" evidence="1">
    <location>
        <begin position="95"/>
        <end position="116"/>
    </location>
</feature>
<proteinExistence type="predicted"/>
<evidence type="ECO:0000256" key="1">
    <source>
        <dbReference type="SAM" id="Phobius"/>
    </source>
</evidence>
<feature type="transmembrane region" description="Helical" evidence="1">
    <location>
        <begin position="54"/>
        <end position="74"/>
    </location>
</feature>
<comment type="caution">
    <text evidence="2">The sequence shown here is derived from an EMBL/GenBank/DDBJ whole genome shotgun (WGS) entry which is preliminary data.</text>
</comment>
<sequence length="242" mass="24117">MTALHAEWTKARTVPGTPLLLAGVVALTAVVGVLTAQAVSAGGDPVKSTLTGVALGQAAVVVLAVGTVSGEYGTGMIRITLTVVPHRLKVLAAKSFVVTALTLVAGAAAVLASLAVGDALVPEGLSLSDGATSRAAVGSVLYLGLIALLSIGVAALVRDAAAAVGVVLSLLYLTPLVTALVSDPDWRDRLQKLSPMTAGLSVQATTRLDQLPIGPWQGLGVLALWAAGALTAGAVALRLRDA</sequence>
<keyword evidence="1" id="KW-0472">Membrane</keyword>
<dbReference type="EMBL" id="SOCP01000004">
    <property type="protein sequence ID" value="TDV53551.1"/>
    <property type="molecule type" value="Genomic_DNA"/>
</dbReference>
<accession>A0A4V3FU22</accession>
<gene>
    <name evidence="2" type="ORF">CLV71_10419</name>
</gene>
<dbReference type="Proteomes" id="UP000294927">
    <property type="component" value="Unassembled WGS sequence"/>
</dbReference>
<feature type="transmembrane region" description="Helical" evidence="1">
    <location>
        <begin position="164"/>
        <end position="182"/>
    </location>
</feature>
<dbReference type="RefSeq" id="WP_133902607.1">
    <property type="nucleotide sequence ID" value="NZ_SOCP01000004.1"/>
</dbReference>
<evidence type="ECO:0000313" key="2">
    <source>
        <dbReference type="EMBL" id="TDV53551.1"/>
    </source>
</evidence>
<evidence type="ECO:0000313" key="3">
    <source>
        <dbReference type="Proteomes" id="UP000294927"/>
    </source>
</evidence>
<reference evidence="2 3" key="1">
    <citation type="submission" date="2019-03" db="EMBL/GenBank/DDBJ databases">
        <title>Genomic Encyclopedia of Archaeal and Bacterial Type Strains, Phase II (KMG-II): from individual species to whole genera.</title>
        <authorList>
            <person name="Goeker M."/>
        </authorList>
    </citation>
    <scope>NUCLEOTIDE SEQUENCE [LARGE SCALE GENOMIC DNA]</scope>
    <source>
        <strain evidence="2 3">DSM 45499</strain>
    </source>
</reference>
<protein>
    <submittedName>
        <fullName evidence="2">ABC-2 type transport system permease protein</fullName>
    </submittedName>
</protein>
<feature type="transmembrane region" description="Helical" evidence="1">
    <location>
        <begin position="216"/>
        <end position="237"/>
    </location>
</feature>
<keyword evidence="1" id="KW-1133">Transmembrane helix</keyword>
<organism evidence="2 3">
    <name type="scientific">Actinophytocola oryzae</name>
    <dbReference type="NCBI Taxonomy" id="502181"/>
    <lineage>
        <taxon>Bacteria</taxon>
        <taxon>Bacillati</taxon>
        <taxon>Actinomycetota</taxon>
        <taxon>Actinomycetes</taxon>
        <taxon>Pseudonocardiales</taxon>
        <taxon>Pseudonocardiaceae</taxon>
    </lineage>
</organism>
<keyword evidence="1" id="KW-0812">Transmembrane</keyword>
<name>A0A4V3FU22_9PSEU</name>
<keyword evidence="3" id="KW-1185">Reference proteome</keyword>